<keyword evidence="3" id="KW-1185">Reference proteome</keyword>
<protein>
    <recommendedName>
        <fullName evidence="1">Protein kinase domain-containing protein</fullName>
    </recommendedName>
</protein>
<dbReference type="PANTHER" id="PTHR24359:SF37">
    <property type="entry name" value="PROTEIN KINASE DOMAIN-CONTAINING PROTEIN"/>
    <property type="match status" value="1"/>
</dbReference>
<gene>
    <name evidence="2" type="ORF">FZEAL_6798</name>
</gene>
<dbReference type="PROSITE" id="PS50011">
    <property type="entry name" value="PROTEIN_KINASE_DOM"/>
    <property type="match status" value="1"/>
</dbReference>
<dbReference type="GO" id="GO:0004674">
    <property type="term" value="F:protein serine/threonine kinase activity"/>
    <property type="evidence" value="ECO:0007669"/>
    <property type="project" value="TreeGrafter"/>
</dbReference>
<name>A0A8H4XJI3_9HYPO</name>
<dbReference type="Proteomes" id="UP000635477">
    <property type="component" value="Unassembled WGS sequence"/>
</dbReference>
<accession>A0A8H4XJI3</accession>
<organism evidence="2 3">
    <name type="scientific">Fusarium zealandicum</name>
    <dbReference type="NCBI Taxonomy" id="1053134"/>
    <lineage>
        <taxon>Eukaryota</taxon>
        <taxon>Fungi</taxon>
        <taxon>Dikarya</taxon>
        <taxon>Ascomycota</taxon>
        <taxon>Pezizomycotina</taxon>
        <taxon>Sordariomycetes</taxon>
        <taxon>Hypocreomycetidae</taxon>
        <taxon>Hypocreales</taxon>
        <taxon>Nectriaceae</taxon>
        <taxon>Fusarium</taxon>
        <taxon>Fusarium staphyleae species complex</taxon>
    </lineage>
</organism>
<dbReference type="Gene3D" id="1.10.510.10">
    <property type="entry name" value="Transferase(Phosphotransferase) domain 1"/>
    <property type="match status" value="1"/>
</dbReference>
<dbReference type="InterPro" id="IPR000719">
    <property type="entry name" value="Prot_kinase_dom"/>
</dbReference>
<reference evidence="2" key="2">
    <citation type="submission" date="2020-05" db="EMBL/GenBank/DDBJ databases">
        <authorList>
            <person name="Kim H.-S."/>
            <person name="Proctor R.H."/>
            <person name="Brown D.W."/>
        </authorList>
    </citation>
    <scope>NUCLEOTIDE SEQUENCE</scope>
    <source>
        <strain evidence="2">NRRL 22465</strain>
    </source>
</reference>
<evidence type="ECO:0000313" key="3">
    <source>
        <dbReference type="Proteomes" id="UP000635477"/>
    </source>
</evidence>
<reference evidence="2" key="1">
    <citation type="journal article" date="2020" name="BMC Genomics">
        <title>Correction to: Identification and distribution of gene clusters required for synthesis of sphingolipid metabolism inhibitors in diverse species of the filamentous fungus Fusarium.</title>
        <authorList>
            <person name="Kim H.S."/>
            <person name="Lohmar J.M."/>
            <person name="Busman M."/>
            <person name="Brown D.W."/>
            <person name="Naumann T.A."/>
            <person name="Divon H.H."/>
            <person name="Lysoe E."/>
            <person name="Uhlig S."/>
            <person name="Proctor R.H."/>
        </authorList>
    </citation>
    <scope>NUCLEOTIDE SEQUENCE</scope>
    <source>
        <strain evidence="2">NRRL 22465</strain>
    </source>
</reference>
<comment type="caution">
    <text evidence="2">The sequence shown here is derived from an EMBL/GenBank/DDBJ whole genome shotgun (WGS) entry which is preliminary data.</text>
</comment>
<dbReference type="AlphaFoldDB" id="A0A8H4XJI3"/>
<dbReference type="InterPro" id="IPR011009">
    <property type="entry name" value="Kinase-like_dom_sf"/>
</dbReference>
<dbReference type="GO" id="GO:0005524">
    <property type="term" value="F:ATP binding"/>
    <property type="evidence" value="ECO:0007669"/>
    <property type="project" value="InterPro"/>
</dbReference>
<evidence type="ECO:0000259" key="1">
    <source>
        <dbReference type="PROSITE" id="PS50011"/>
    </source>
</evidence>
<dbReference type="EMBL" id="JABEYC010000523">
    <property type="protein sequence ID" value="KAF4976542.1"/>
    <property type="molecule type" value="Genomic_DNA"/>
</dbReference>
<proteinExistence type="predicted"/>
<feature type="domain" description="Protein kinase" evidence="1">
    <location>
        <begin position="3"/>
        <end position="262"/>
    </location>
</feature>
<evidence type="ECO:0000313" key="2">
    <source>
        <dbReference type="EMBL" id="KAF4976542.1"/>
    </source>
</evidence>
<dbReference type="OrthoDB" id="1046782at2759"/>
<dbReference type="PANTHER" id="PTHR24359">
    <property type="entry name" value="SERINE/THREONINE-PROTEIN KINASE SBK1"/>
    <property type="match status" value="1"/>
</dbReference>
<sequence length="262" mass="30680">MPYYLLTVSHPYEFQNLIQTQQPRDFAVKQLHVPDPDDYHKEVQVLEKLVIENKETMSYHLILLQLAFSHGRDYFMMFPWADGNLKQFWQTRRAYPSSPSKHVWFFNQCLGISRGLRKIHHLSTQPKEISNADNASPLAQSLRGGDKEWGRHRDIKPENTFWFDDYDGRRDHLVITDFGLTLFNSVDSRPKVLRDQIQGFSGKYRPPGLHLGDLISQRYDVRSFGCVLLEFTSWFLLGYELAVVDFPDTRHKLPTEETESCA</sequence>
<dbReference type="SUPFAM" id="SSF56112">
    <property type="entry name" value="Protein kinase-like (PK-like)"/>
    <property type="match status" value="1"/>
</dbReference>